<dbReference type="EMBL" id="JRES01000752">
    <property type="protein sequence ID" value="KNC28762.1"/>
    <property type="molecule type" value="Genomic_DNA"/>
</dbReference>
<dbReference type="OMA" id="RIVYAQY"/>
<evidence type="ECO:0000313" key="4">
    <source>
        <dbReference type="EMBL" id="KNC28762.1"/>
    </source>
</evidence>
<evidence type="ECO:0008006" key="6">
    <source>
        <dbReference type="Google" id="ProtNLM"/>
    </source>
</evidence>
<evidence type="ECO:0000256" key="2">
    <source>
        <dbReference type="ARBA" id="ARBA00023108"/>
    </source>
</evidence>
<reference evidence="4 5" key="1">
    <citation type="journal article" date="2015" name="Nat. Commun.">
        <title>Lucilia cuprina genome unlocks parasitic fly biology to underpin future interventions.</title>
        <authorList>
            <person name="Anstead C.A."/>
            <person name="Korhonen P.K."/>
            <person name="Young N.D."/>
            <person name="Hall R.S."/>
            <person name="Jex A.R."/>
            <person name="Murali S.C."/>
            <person name="Hughes D.S."/>
            <person name="Lee S.F."/>
            <person name="Perry T."/>
            <person name="Stroehlein A.J."/>
            <person name="Ansell B.R."/>
            <person name="Breugelmans B."/>
            <person name="Hofmann A."/>
            <person name="Qu J."/>
            <person name="Dugan S."/>
            <person name="Lee S.L."/>
            <person name="Chao H."/>
            <person name="Dinh H."/>
            <person name="Han Y."/>
            <person name="Doddapaneni H.V."/>
            <person name="Worley K.C."/>
            <person name="Muzny D.M."/>
            <person name="Ioannidis P."/>
            <person name="Waterhouse R.M."/>
            <person name="Zdobnov E.M."/>
            <person name="James P.J."/>
            <person name="Bagnall N.H."/>
            <person name="Kotze A.C."/>
            <person name="Gibbs R.A."/>
            <person name="Richards S."/>
            <person name="Batterham P."/>
            <person name="Gasser R.B."/>
        </authorList>
    </citation>
    <scope>NUCLEOTIDE SEQUENCE [LARGE SCALE GENOMIC DNA]</scope>
    <source>
        <strain evidence="4 5">LS</strain>
        <tissue evidence="4">Full body</tissue>
    </source>
</reference>
<dbReference type="OrthoDB" id="8183816at2759"/>
<dbReference type="Pfam" id="PF06585">
    <property type="entry name" value="JHBP"/>
    <property type="match status" value="1"/>
</dbReference>
<dbReference type="InterPro" id="IPR010562">
    <property type="entry name" value="Haemolymph_juvenile_hormone-bd"/>
</dbReference>
<dbReference type="SMART" id="SM00700">
    <property type="entry name" value="JHBP"/>
    <property type="match status" value="1"/>
</dbReference>
<dbReference type="AlphaFoldDB" id="A0A0L0C940"/>
<organism evidence="4 5">
    <name type="scientific">Lucilia cuprina</name>
    <name type="common">Green bottle fly</name>
    <name type="synonym">Australian sheep blowfly</name>
    <dbReference type="NCBI Taxonomy" id="7375"/>
    <lineage>
        <taxon>Eukaryota</taxon>
        <taxon>Metazoa</taxon>
        <taxon>Ecdysozoa</taxon>
        <taxon>Arthropoda</taxon>
        <taxon>Hexapoda</taxon>
        <taxon>Insecta</taxon>
        <taxon>Pterygota</taxon>
        <taxon>Neoptera</taxon>
        <taxon>Endopterygota</taxon>
        <taxon>Diptera</taxon>
        <taxon>Brachycera</taxon>
        <taxon>Muscomorpha</taxon>
        <taxon>Oestroidea</taxon>
        <taxon>Calliphoridae</taxon>
        <taxon>Luciliinae</taxon>
        <taxon>Lucilia</taxon>
    </lineage>
</organism>
<evidence type="ECO:0000256" key="1">
    <source>
        <dbReference type="ARBA" id="ARBA00022729"/>
    </source>
</evidence>
<dbReference type="Proteomes" id="UP000037069">
    <property type="component" value="Unassembled WGS sequence"/>
</dbReference>
<dbReference type="PANTHER" id="PTHR11008">
    <property type="entry name" value="PROTEIN TAKEOUT-LIKE PROTEIN"/>
    <property type="match status" value="1"/>
</dbReference>
<dbReference type="PANTHER" id="PTHR11008:SF15">
    <property type="entry name" value="CIRCADIAN CLOCK-CONTROLLED PROTEIN"/>
    <property type="match status" value="1"/>
</dbReference>
<evidence type="ECO:0000256" key="3">
    <source>
        <dbReference type="ARBA" id="ARBA00060902"/>
    </source>
</evidence>
<proteinExistence type="inferred from homology"/>
<keyword evidence="2" id="KW-0090">Biological rhythms</keyword>
<keyword evidence="1" id="KW-0732">Signal</keyword>
<dbReference type="FunFam" id="3.15.10.30:FF:000001">
    <property type="entry name" value="Takeout-like protein 1"/>
    <property type="match status" value="1"/>
</dbReference>
<evidence type="ECO:0000313" key="5">
    <source>
        <dbReference type="Proteomes" id="UP000037069"/>
    </source>
</evidence>
<protein>
    <recommendedName>
        <fullName evidence="6">Circadian clock-controlled protein</fullName>
    </recommendedName>
</protein>
<dbReference type="InterPro" id="IPR038606">
    <property type="entry name" value="To_sf"/>
</dbReference>
<dbReference type="GO" id="GO:0005615">
    <property type="term" value="C:extracellular space"/>
    <property type="evidence" value="ECO:0007669"/>
    <property type="project" value="TreeGrafter"/>
</dbReference>
<dbReference type="STRING" id="7375.A0A0L0C940"/>
<dbReference type="Gene3D" id="3.15.10.30">
    <property type="entry name" value="Haemolymph juvenile hormone binding protein"/>
    <property type="match status" value="1"/>
</dbReference>
<name>A0A0L0C940_LUCCU</name>
<sequence length="273" mass="31470">MKTPTMMMVMTTMSSTTTLTLAIIMAITLFNSKIITTQAQGHISVDEDFSRLLGKCKMFDEDFDSCMKDVFNDLRAYFPTGVPDYHIKPFDPHRASFVEIRRGDQKGLAGFKLILRNVTEYGWTHSEVTKYHTDHEQNRIIYSQYFPEKSLDGWYEFSGTVFGTPIKRKGFWNMTLYDYSQTTSVRRLGEPGSLLKVHIEIDRIGGLKMHISDALVPGRARLDNVSDGVINSMWQIGLPFIKPIINDLISSAFTDIFNESFRYFPMDRFLRYS</sequence>
<dbReference type="GO" id="GO:0007623">
    <property type="term" value="P:circadian rhythm"/>
    <property type="evidence" value="ECO:0007669"/>
    <property type="project" value="UniProtKB-ARBA"/>
</dbReference>
<accession>A0A0L0C940</accession>
<comment type="caution">
    <text evidence="4">The sequence shown here is derived from an EMBL/GenBank/DDBJ whole genome shotgun (WGS) entry which is preliminary data.</text>
</comment>
<gene>
    <name evidence="4" type="ORF">FF38_05050</name>
</gene>
<keyword evidence="5" id="KW-1185">Reference proteome</keyword>
<comment type="similarity">
    <text evidence="3">Belongs to the TO family.</text>
</comment>